<dbReference type="EMBL" id="NBII01000001">
    <property type="protein sequence ID" value="PAV23770.1"/>
    <property type="molecule type" value="Genomic_DNA"/>
</dbReference>
<feature type="compositionally biased region" description="Basic and acidic residues" evidence="1">
    <location>
        <begin position="1"/>
        <end position="12"/>
    </location>
</feature>
<organism evidence="2 3">
    <name type="scientific">Pyrrhoderma noxium</name>
    <dbReference type="NCBI Taxonomy" id="2282107"/>
    <lineage>
        <taxon>Eukaryota</taxon>
        <taxon>Fungi</taxon>
        <taxon>Dikarya</taxon>
        <taxon>Basidiomycota</taxon>
        <taxon>Agaricomycotina</taxon>
        <taxon>Agaricomycetes</taxon>
        <taxon>Hymenochaetales</taxon>
        <taxon>Hymenochaetaceae</taxon>
        <taxon>Pyrrhoderma</taxon>
    </lineage>
</organism>
<evidence type="ECO:0000313" key="3">
    <source>
        <dbReference type="Proteomes" id="UP000217199"/>
    </source>
</evidence>
<evidence type="ECO:0000256" key="1">
    <source>
        <dbReference type="SAM" id="MobiDB-lite"/>
    </source>
</evidence>
<gene>
    <name evidence="2" type="ORF">PNOK_0083800</name>
</gene>
<feature type="region of interest" description="Disordered" evidence="1">
    <location>
        <begin position="114"/>
        <end position="223"/>
    </location>
</feature>
<feature type="compositionally biased region" description="Acidic residues" evidence="1">
    <location>
        <begin position="361"/>
        <end position="371"/>
    </location>
</feature>
<comment type="caution">
    <text evidence="2">The sequence shown here is derived from an EMBL/GenBank/DDBJ whole genome shotgun (WGS) entry which is preliminary data.</text>
</comment>
<evidence type="ECO:0000313" key="2">
    <source>
        <dbReference type="EMBL" id="PAV23770.1"/>
    </source>
</evidence>
<feature type="compositionally biased region" description="Low complexity" evidence="1">
    <location>
        <begin position="150"/>
        <end position="200"/>
    </location>
</feature>
<feature type="compositionally biased region" description="Low complexity" evidence="1">
    <location>
        <begin position="24"/>
        <end position="39"/>
    </location>
</feature>
<accession>A0A286UVY4</accession>
<feature type="compositionally biased region" description="Polar residues" evidence="1">
    <location>
        <begin position="325"/>
        <end position="341"/>
    </location>
</feature>
<feature type="region of interest" description="Disordered" evidence="1">
    <location>
        <begin position="1"/>
        <end position="80"/>
    </location>
</feature>
<feature type="region of interest" description="Disordered" evidence="1">
    <location>
        <begin position="319"/>
        <end position="383"/>
    </location>
</feature>
<feature type="compositionally biased region" description="Polar residues" evidence="1">
    <location>
        <begin position="137"/>
        <end position="149"/>
    </location>
</feature>
<reference evidence="2 3" key="1">
    <citation type="journal article" date="2017" name="Mol. Ecol.">
        <title>Comparative and population genomic landscape of Phellinus noxius: A hypervariable fungus causing root rot in trees.</title>
        <authorList>
            <person name="Chung C.L."/>
            <person name="Lee T.J."/>
            <person name="Akiba M."/>
            <person name="Lee H.H."/>
            <person name="Kuo T.H."/>
            <person name="Liu D."/>
            <person name="Ke H.M."/>
            <person name="Yokoi T."/>
            <person name="Roa M.B."/>
            <person name="Lu M.J."/>
            <person name="Chang Y.Y."/>
            <person name="Ann P.J."/>
            <person name="Tsai J.N."/>
            <person name="Chen C.Y."/>
            <person name="Tzean S.S."/>
            <person name="Ota Y."/>
            <person name="Hattori T."/>
            <person name="Sahashi N."/>
            <person name="Liou R.F."/>
            <person name="Kikuchi T."/>
            <person name="Tsai I.J."/>
        </authorList>
    </citation>
    <scope>NUCLEOTIDE SEQUENCE [LARGE SCALE GENOMIC DNA]</scope>
    <source>
        <strain evidence="2 3">FFPRI411160</strain>
    </source>
</reference>
<feature type="region of interest" description="Disordered" evidence="1">
    <location>
        <begin position="278"/>
        <end position="299"/>
    </location>
</feature>
<dbReference type="OrthoDB" id="3265817at2759"/>
<proteinExistence type="predicted"/>
<dbReference type="Proteomes" id="UP000217199">
    <property type="component" value="Unassembled WGS sequence"/>
</dbReference>
<dbReference type="InParanoid" id="A0A286UVY4"/>
<feature type="compositionally biased region" description="Low complexity" evidence="1">
    <location>
        <begin position="64"/>
        <end position="80"/>
    </location>
</feature>
<feature type="compositionally biased region" description="Basic and acidic residues" evidence="1">
    <location>
        <begin position="435"/>
        <end position="447"/>
    </location>
</feature>
<sequence length="471" mass="50268">MASQESDTHKVPDAVNNPTPSLPPTDTNANTDTITSTTSSPPPPNKDVSSTTDSVKPEKNSAETPTSPLPSTTPSTTPSTLWLKITFTTQSILRRSTDPPIPFFEVTPAVAISSPTSDEDSVSPSPSSPPSPLASPQLQHATSTQSLKVSRSARSSTASSEDSSLISDSTLASGSATTTTSSSSSSSSSTRTRATTLCSTPSSLNVSFAPLPKIEPRKRNSNRPIGLAARGMMLRQRRLIALQQAEGYYECDMDPMNTIPGGQQQLVQLDSAGFEIHVSKKSKSPKSERSEGDDVEDPIVAIGKAVSGATKGLWRRISSPKLNDHSSNNSNASQKGSNTKRNLGWPLRRRRTESEAVPEVVVEESSDDDVEGPWSRRRNEDPMTKTIMEASEEEAGIAIPRYILSYDAVLGRDELGGEFTDDEDDGTGGTALSRAHSDIHTTVEVHVVKSASDDGEQDEKQQVEVAISVSC</sequence>
<keyword evidence="3" id="KW-1185">Reference proteome</keyword>
<protein>
    <submittedName>
        <fullName evidence="2">Uncharacterized protein</fullName>
    </submittedName>
</protein>
<name>A0A286UVY4_9AGAM</name>
<dbReference type="AlphaFoldDB" id="A0A286UVY4"/>
<feature type="region of interest" description="Disordered" evidence="1">
    <location>
        <begin position="417"/>
        <end position="471"/>
    </location>
</feature>